<dbReference type="Proteomes" id="UP001329430">
    <property type="component" value="Chromosome 10"/>
</dbReference>
<comment type="cofactor">
    <cofactor evidence="3">
        <name>FAD</name>
        <dbReference type="ChEBI" id="CHEBI:57692"/>
    </cofactor>
</comment>
<comment type="similarity">
    <text evidence="1">Belongs to the GMC oxidoreductase family.</text>
</comment>
<reference evidence="6 7" key="1">
    <citation type="journal article" date="2024" name="Insects">
        <title>An Improved Chromosome-Level Genome Assembly of the Firefly Pyrocoelia pectoralis.</title>
        <authorList>
            <person name="Fu X."/>
            <person name="Meyer-Rochow V.B."/>
            <person name="Ballantyne L."/>
            <person name="Zhu X."/>
        </authorList>
    </citation>
    <scope>NUCLEOTIDE SEQUENCE [LARGE SCALE GENOMIC DNA]</scope>
    <source>
        <strain evidence="6">XCY_ONT2</strain>
    </source>
</reference>
<dbReference type="InterPro" id="IPR012132">
    <property type="entry name" value="GMC_OxRdtase"/>
</dbReference>
<name>A0AAN7V4L6_9COLE</name>
<dbReference type="Pfam" id="PF05199">
    <property type="entry name" value="GMC_oxred_C"/>
    <property type="match status" value="1"/>
</dbReference>
<dbReference type="GO" id="GO:0050660">
    <property type="term" value="F:flavin adenine dinucleotide binding"/>
    <property type="evidence" value="ECO:0007669"/>
    <property type="project" value="InterPro"/>
</dbReference>
<dbReference type="Gene3D" id="3.30.560.10">
    <property type="entry name" value="Glucose Oxidase, domain 3"/>
    <property type="match status" value="1"/>
</dbReference>
<organism evidence="6 7">
    <name type="scientific">Pyrocoelia pectoralis</name>
    <dbReference type="NCBI Taxonomy" id="417401"/>
    <lineage>
        <taxon>Eukaryota</taxon>
        <taxon>Metazoa</taxon>
        <taxon>Ecdysozoa</taxon>
        <taxon>Arthropoda</taxon>
        <taxon>Hexapoda</taxon>
        <taxon>Insecta</taxon>
        <taxon>Pterygota</taxon>
        <taxon>Neoptera</taxon>
        <taxon>Endopterygota</taxon>
        <taxon>Coleoptera</taxon>
        <taxon>Polyphaga</taxon>
        <taxon>Elateriformia</taxon>
        <taxon>Elateroidea</taxon>
        <taxon>Lampyridae</taxon>
        <taxon>Lampyrinae</taxon>
        <taxon>Pyrocoelia</taxon>
    </lineage>
</organism>
<accession>A0AAN7V4L6</accession>
<evidence type="ECO:0000313" key="6">
    <source>
        <dbReference type="EMBL" id="KAK5638521.1"/>
    </source>
</evidence>
<dbReference type="EMBL" id="JAVRBK010000010">
    <property type="protein sequence ID" value="KAK5638521.1"/>
    <property type="molecule type" value="Genomic_DNA"/>
</dbReference>
<comment type="caution">
    <text evidence="6">The sequence shown here is derived from an EMBL/GenBank/DDBJ whole genome shotgun (WGS) entry which is preliminary data.</text>
</comment>
<dbReference type="InterPro" id="IPR000172">
    <property type="entry name" value="GMC_OxRdtase_N"/>
</dbReference>
<dbReference type="Gene3D" id="3.50.50.60">
    <property type="entry name" value="FAD/NAD(P)-binding domain"/>
    <property type="match status" value="1"/>
</dbReference>
<evidence type="ECO:0000256" key="4">
    <source>
        <dbReference type="SAM" id="SignalP"/>
    </source>
</evidence>
<dbReference type="PANTHER" id="PTHR11552">
    <property type="entry name" value="GLUCOSE-METHANOL-CHOLINE GMC OXIDOREDUCTASE"/>
    <property type="match status" value="1"/>
</dbReference>
<keyword evidence="3" id="KW-0285">Flavoprotein</keyword>
<dbReference type="SUPFAM" id="SSF54373">
    <property type="entry name" value="FAD-linked reductases, C-terminal domain"/>
    <property type="match status" value="1"/>
</dbReference>
<dbReference type="PANTHER" id="PTHR11552:SF208">
    <property type="entry name" value="RE36204P-RELATED"/>
    <property type="match status" value="1"/>
</dbReference>
<proteinExistence type="inferred from homology"/>
<dbReference type="InterPro" id="IPR036188">
    <property type="entry name" value="FAD/NAD-bd_sf"/>
</dbReference>
<feature type="chain" id="PRO_5042860026" description="Glucose-methanol-choline oxidoreductase N-terminal domain-containing protein" evidence="4">
    <location>
        <begin position="19"/>
        <end position="612"/>
    </location>
</feature>
<feature type="binding site" evidence="3">
    <location>
        <position position="266"/>
    </location>
    <ligand>
        <name>FAD</name>
        <dbReference type="ChEBI" id="CHEBI:57692"/>
    </ligand>
</feature>
<protein>
    <recommendedName>
        <fullName evidence="5">Glucose-methanol-choline oxidoreductase N-terminal domain-containing protein</fullName>
    </recommendedName>
</protein>
<dbReference type="AlphaFoldDB" id="A0AAN7V4L6"/>
<evidence type="ECO:0000256" key="2">
    <source>
        <dbReference type="PIRSR" id="PIRSR000137-1"/>
    </source>
</evidence>
<evidence type="ECO:0000259" key="5">
    <source>
        <dbReference type="PROSITE" id="PS00624"/>
    </source>
</evidence>
<dbReference type="InterPro" id="IPR007867">
    <property type="entry name" value="GMC_OxRtase_C"/>
</dbReference>
<feature type="active site" description="Proton donor" evidence="2">
    <location>
        <position position="544"/>
    </location>
</feature>
<dbReference type="PROSITE" id="PS00624">
    <property type="entry name" value="GMC_OXRED_2"/>
    <property type="match status" value="1"/>
</dbReference>
<dbReference type="SUPFAM" id="SSF51905">
    <property type="entry name" value="FAD/NAD(P)-binding domain"/>
    <property type="match status" value="1"/>
</dbReference>
<keyword evidence="3" id="KW-0274">FAD</keyword>
<dbReference type="PIRSF" id="PIRSF000137">
    <property type="entry name" value="Alcohol_oxidase"/>
    <property type="match status" value="1"/>
</dbReference>
<feature type="signal peptide" evidence="4">
    <location>
        <begin position="1"/>
        <end position="18"/>
    </location>
</feature>
<keyword evidence="7" id="KW-1185">Reference proteome</keyword>
<feature type="domain" description="Glucose-methanol-choline oxidoreductase N-terminal" evidence="5">
    <location>
        <begin position="301"/>
        <end position="315"/>
    </location>
</feature>
<evidence type="ECO:0000256" key="3">
    <source>
        <dbReference type="PIRSR" id="PIRSR000137-2"/>
    </source>
</evidence>
<feature type="active site" description="Proton acceptor" evidence="2">
    <location>
        <position position="588"/>
    </location>
</feature>
<dbReference type="Pfam" id="PF00732">
    <property type="entry name" value="GMC_oxred_N"/>
    <property type="match status" value="1"/>
</dbReference>
<sequence>MWSMCALLLPFGLVLVVAERNAREQRLFGWFDGNYGDRYNPEKFDSRTYDYIVVGAGAAGLVVANRLTSNEDITVLLLEAGGEPTLSSDIPLLAAALQFTRLNWGYFMEKQENLCQGLVDERMPWPRGRGLGGSSLINFMLMIRGNKHDYVRWNASGNPGWSYEEVLPFFIKSESATIENADDGYHGTDGPVDVVNLPHNLEVVNVFVKACEESGYQYVDYNGENQMGVSRMQSSLTNGRRCSAEKAYFRPARYRSNLYTCLNARVSKVLIRDEVAYGVEYISNNVKYVAYASGEVILSAGTYHSPQILMLSGIGPQDHLTEHDIPLIKNLPVGEKLYDHLAFIGLSFTVNEPIVELFSNILSLKSFWDFTVYGAGPLTVAGIVHALAFMKTSAANYTENYPDMELLFIGGGLQTDYGLIHKRMFGISQKVYDAFWGRIESKYSFSVYPMLLHPKSYGKLKLKSNDPREGPLLYGNFLTDPDQQDLRAIIAAVREVQRISKSPAFRAYDTRQVTYPILGCEDFVYDSDHYWECAIRSISVTLHHQVSTCKMGPETDPESVVDSQFRVHGIENLRVIDTSIIPVTPSGHTNAIAFMIGEKGAHLLLQAYNSFQ</sequence>
<evidence type="ECO:0000256" key="1">
    <source>
        <dbReference type="ARBA" id="ARBA00010790"/>
    </source>
</evidence>
<dbReference type="GO" id="GO:0016614">
    <property type="term" value="F:oxidoreductase activity, acting on CH-OH group of donors"/>
    <property type="evidence" value="ECO:0007669"/>
    <property type="project" value="InterPro"/>
</dbReference>
<keyword evidence="4" id="KW-0732">Signal</keyword>
<evidence type="ECO:0000313" key="7">
    <source>
        <dbReference type="Proteomes" id="UP001329430"/>
    </source>
</evidence>
<gene>
    <name evidence="6" type="ORF">RI129_012816</name>
</gene>